<dbReference type="AlphaFoldDB" id="A0A8J5J5Q0"/>
<dbReference type="Proteomes" id="UP000709295">
    <property type="component" value="Unassembled WGS sequence"/>
</dbReference>
<evidence type="ECO:0000313" key="1">
    <source>
        <dbReference type="EMBL" id="KAG6975420.1"/>
    </source>
</evidence>
<organism evidence="1 2">
    <name type="scientific">Phytophthora aleatoria</name>
    <dbReference type="NCBI Taxonomy" id="2496075"/>
    <lineage>
        <taxon>Eukaryota</taxon>
        <taxon>Sar</taxon>
        <taxon>Stramenopiles</taxon>
        <taxon>Oomycota</taxon>
        <taxon>Peronosporomycetes</taxon>
        <taxon>Peronosporales</taxon>
        <taxon>Peronosporaceae</taxon>
        <taxon>Phytophthora</taxon>
    </lineage>
</organism>
<accession>A0A8J5J5Q0</accession>
<gene>
    <name evidence="1" type="ORF">JG688_00002407</name>
</gene>
<evidence type="ECO:0000313" key="2">
    <source>
        <dbReference type="Proteomes" id="UP000709295"/>
    </source>
</evidence>
<dbReference type="EMBL" id="JAENGY010000064">
    <property type="protein sequence ID" value="KAG6975420.1"/>
    <property type="molecule type" value="Genomic_DNA"/>
</dbReference>
<comment type="caution">
    <text evidence="1">The sequence shown here is derived from an EMBL/GenBank/DDBJ whole genome shotgun (WGS) entry which is preliminary data.</text>
</comment>
<keyword evidence="2" id="KW-1185">Reference proteome</keyword>
<proteinExistence type="predicted"/>
<sequence>MTKEGEIPLSPDFGSQSCSIFSQETSSFSSPASTGWDDKDELLLGAPIRLNQAHEEVKDARLEVASHLNPKKTKGELNMDMSIDKEKGTYWSLLRAVVQLSLLFGRLRTIRSALGRSTTLLLSTVRRHHEVRIGAGPNIQ</sequence>
<reference evidence="1" key="1">
    <citation type="submission" date="2021-01" db="EMBL/GenBank/DDBJ databases">
        <title>Phytophthora aleatoria, a newly-described species from Pinus radiata is distinct from Phytophthora cactorum isolates based on comparative genomics.</title>
        <authorList>
            <person name="Mcdougal R."/>
            <person name="Panda P."/>
            <person name="Williams N."/>
            <person name="Studholme D.J."/>
        </authorList>
    </citation>
    <scope>NUCLEOTIDE SEQUENCE</scope>
    <source>
        <strain evidence="1">NZFS 4037</strain>
    </source>
</reference>
<protein>
    <submittedName>
        <fullName evidence="1">Uncharacterized protein</fullName>
    </submittedName>
</protein>
<name>A0A8J5J5Q0_9STRA</name>